<evidence type="ECO:0000313" key="4">
    <source>
        <dbReference type="Proteomes" id="UP000030765"/>
    </source>
</evidence>
<dbReference type="VEuPathDB" id="VectorBase:ASIC009208"/>
<gene>
    <name evidence="2" type="ORF">ZHAS_00009208</name>
</gene>
<sequence length="90" mass="9490">MVTRGNGTVATSALFSATIRPQVGRFSCTTVPETRRTGGGGGGKHTSGSAASDPRPERHSSTDSCPQWMARSHGFDAVCTRARTGPFYPF</sequence>
<dbReference type="Proteomes" id="UP000030765">
    <property type="component" value="Unassembled WGS sequence"/>
</dbReference>
<evidence type="ECO:0000313" key="3">
    <source>
        <dbReference type="EnsemblMetazoa" id="ASIC009208-PA"/>
    </source>
</evidence>
<dbReference type="EnsemblMetazoa" id="ASIC009208-RA">
    <property type="protein sequence ID" value="ASIC009208-PA"/>
    <property type="gene ID" value="ASIC009208"/>
</dbReference>
<evidence type="ECO:0000313" key="2">
    <source>
        <dbReference type="EMBL" id="KFB41600.1"/>
    </source>
</evidence>
<evidence type="ECO:0000256" key="1">
    <source>
        <dbReference type="SAM" id="MobiDB-lite"/>
    </source>
</evidence>
<organism evidence="2">
    <name type="scientific">Anopheles sinensis</name>
    <name type="common">Mosquito</name>
    <dbReference type="NCBI Taxonomy" id="74873"/>
    <lineage>
        <taxon>Eukaryota</taxon>
        <taxon>Metazoa</taxon>
        <taxon>Ecdysozoa</taxon>
        <taxon>Arthropoda</taxon>
        <taxon>Hexapoda</taxon>
        <taxon>Insecta</taxon>
        <taxon>Pterygota</taxon>
        <taxon>Neoptera</taxon>
        <taxon>Endopterygota</taxon>
        <taxon>Diptera</taxon>
        <taxon>Nematocera</taxon>
        <taxon>Culicoidea</taxon>
        <taxon>Culicidae</taxon>
        <taxon>Anophelinae</taxon>
        <taxon>Anopheles</taxon>
    </lineage>
</organism>
<dbReference type="EMBL" id="ATLV01016752">
    <property type="status" value="NOT_ANNOTATED_CDS"/>
    <property type="molecule type" value="Genomic_DNA"/>
</dbReference>
<reference evidence="2 4" key="1">
    <citation type="journal article" date="2014" name="BMC Genomics">
        <title>Genome sequence of Anopheles sinensis provides insight into genetics basis of mosquito competence for malaria parasites.</title>
        <authorList>
            <person name="Zhou D."/>
            <person name="Zhang D."/>
            <person name="Ding G."/>
            <person name="Shi L."/>
            <person name="Hou Q."/>
            <person name="Ye Y."/>
            <person name="Xu Y."/>
            <person name="Zhou H."/>
            <person name="Xiong C."/>
            <person name="Li S."/>
            <person name="Yu J."/>
            <person name="Hong S."/>
            <person name="Yu X."/>
            <person name="Zou P."/>
            <person name="Chen C."/>
            <person name="Chang X."/>
            <person name="Wang W."/>
            <person name="Lv Y."/>
            <person name="Sun Y."/>
            <person name="Ma L."/>
            <person name="Shen B."/>
            <person name="Zhu C."/>
        </authorList>
    </citation>
    <scope>NUCLEOTIDE SEQUENCE [LARGE SCALE GENOMIC DNA]</scope>
</reference>
<proteinExistence type="predicted"/>
<accession>A0A084VUF6</accession>
<dbReference type="EMBL" id="KE525105">
    <property type="protein sequence ID" value="KFB41600.1"/>
    <property type="molecule type" value="Genomic_DNA"/>
</dbReference>
<dbReference type="AlphaFoldDB" id="A0A084VUF6"/>
<feature type="region of interest" description="Disordered" evidence="1">
    <location>
        <begin position="26"/>
        <end position="68"/>
    </location>
</feature>
<name>A0A084VUF6_ANOSI</name>
<protein>
    <submittedName>
        <fullName evidence="2 3">Uncharacterized protein</fullName>
    </submittedName>
</protein>
<reference evidence="3" key="2">
    <citation type="submission" date="2020-05" db="UniProtKB">
        <authorList>
            <consortium name="EnsemblMetazoa"/>
        </authorList>
    </citation>
    <scope>IDENTIFICATION</scope>
</reference>
<keyword evidence="4" id="KW-1185">Reference proteome</keyword>